<reference evidence="1 2" key="1">
    <citation type="submission" date="2019-03" db="EMBL/GenBank/DDBJ databases">
        <title>Genomic Encyclopedia of Type Strains, Phase IV (KMG-IV): sequencing the most valuable type-strain genomes for metagenomic binning, comparative biology and taxonomic classification.</title>
        <authorList>
            <person name="Goeker M."/>
        </authorList>
    </citation>
    <scope>NUCLEOTIDE SEQUENCE [LARGE SCALE GENOMIC DNA]</scope>
    <source>
        <strain evidence="1 2">LX-B</strain>
    </source>
</reference>
<protein>
    <submittedName>
        <fullName evidence="1">Uncharacterized protein</fullName>
    </submittedName>
</protein>
<dbReference type="RefSeq" id="WP_132013988.1">
    <property type="nucleotide sequence ID" value="NZ_SLUN01000009.1"/>
</dbReference>
<sequence length="196" mass="22312">MHNALKHYLVLRGQLDKAFGKEKSREILRGLDGVDGSESPEQASQWAKELVYRLEENIEKERLVTIRENCTCIKCNKYSPLVKKFQELRKAAPDDDTYLREVVNFLNGRGRCGKKVGLVDGKIISHFAFSDHCSCHVVKDGWKAPPSVTWCHCCKGSLLSVYQYVFVEKICKMEIVETFATGGKDCVFATYYMDSV</sequence>
<dbReference type="OrthoDB" id="1929632at2"/>
<dbReference type="AlphaFoldDB" id="A0A4V2QF65"/>
<keyword evidence="2" id="KW-1185">Reference proteome</keyword>
<name>A0A4V2QF65_HYDET</name>
<evidence type="ECO:0000313" key="2">
    <source>
        <dbReference type="Proteomes" id="UP000295008"/>
    </source>
</evidence>
<comment type="caution">
    <text evidence="1">The sequence shown here is derived from an EMBL/GenBank/DDBJ whole genome shotgun (WGS) entry which is preliminary data.</text>
</comment>
<accession>A0A4V2QF65</accession>
<evidence type="ECO:0000313" key="1">
    <source>
        <dbReference type="EMBL" id="TCL70707.1"/>
    </source>
</evidence>
<gene>
    <name evidence="1" type="ORF">EDC14_100924</name>
</gene>
<proteinExistence type="predicted"/>
<dbReference type="EMBL" id="SLUN01000009">
    <property type="protein sequence ID" value="TCL70707.1"/>
    <property type="molecule type" value="Genomic_DNA"/>
</dbReference>
<dbReference type="InterPro" id="IPR046142">
    <property type="entry name" value="DUF6144"/>
</dbReference>
<dbReference type="Proteomes" id="UP000295008">
    <property type="component" value="Unassembled WGS sequence"/>
</dbReference>
<dbReference type="Pfam" id="PF19641">
    <property type="entry name" value="DUF6144"/>
    <property type="match status" value="1"/>
</dbReference>
<organism evidence="1 2">
    <name type="scientific">Hydrogenispora ethanolica</name>
    <dbReference type="NCBI Taxonomy" id="1082276"/>
    <lineage>
        <taxon>Bacteria</taxon>
        <taxon>Bacillati</taxon>
        <taxon>Bacillota</taxon>
        <taxon>Hydrogenispora</taxon>
    </lineage>
</organism>